<reference evidence="8" key="1">
    <citation type="submission" date="2016-06" db="UniProtKB">
        <authorList>
            <consortium name="WormBaseParasite"/>
        </authorList>
    </citation>
    <scope>IDENTIFICATION</scope>
</reference>
<dbReference type="PANTHER" id="PTHR43827:SF3">
    <property type="entry name" value="NADP-DEPENDENT OXIDOREDUCTASE DOMAIN-CONTAINING PROTEIN"/>
    <property type="match status" value="1"/>
</dbReference>
<dbReference type="OrthoDB" id="416253at2759"/>
<keyword evidence="7" id="KW-1185">Reference proteome</keyword>
<keyword evidence="3" id="KW-0560">Oxidoreductase</keyword>
<dbReference type="AlphaFoldDB" id="A0A183B198"/>
<name>A0A183B198_9TREM</name>
<keyword evidence="2" id="KW-0521">NADP</keyword>
<dbReference type="PANTHER" id="PTHR43827">
    <property type="entry name" value="2,5-DIKETO-D-GLUCONIC ACID REDUCTASE"/>
    <property type="match status" value="1"/>
</dbReference>
<evidence type="ECO:0000256" key="1">
    <source>
        <dbReference type="ARBA" id="ARBA00007905"/>
    </source>
</evidence>
<gene>
    <name evidence="6" type="ORF">ECPE_LOCUS12983</name>
</gene>
<organism evidence="8">
    <name type="scientific">Echinostoma caproni</name>
    <dbReference type="NCBI Taxonomy" id="27848"/>
    <lineage>
        <taxon>Eukaryota</taxon>
        <taxon>Metazoa</taxon>
        <taxon>Spiralia</taxon>
        <taxon>Lophotrochozoa</taxon>
        <taxon>Platyhelminthes</taxon>
        <taxon>Trematoda</taxon>
        <taxon>Digenea</taxon>
        <taxon>Plagiorchiida</taxon>
        <taxon>Echinostomata</taxon>
        <taxon>Echinostomatoidea</taxon>
        <taxon>Echinostomatidae</taxon>
        <taxon>Echinostoma</taxon>
    </lineage>
</organism>
<dbReference type="WBParaSite" id="ECPE_0001302101-mRNA-1">
    <property type="protein sequence ID" value="ECPE_0001302101-mRNA-1"/>
    <property type="gene ID" value="ECPE_0001302101"/>
</dbReference>
<evidence type="ECO:0000313" key="6">
    <source>
        <dbReference type="EMBL" id="VDP90255.1"/>
    </source>
</evidence>
<evidence type="ECO:0000256" key="2">
    <source>
        <dbReference type="ARBA" id="ARBA00022857"/>
    </source>
</evidence>
<dbReference type="Proteomes" id="UP000272942">
    <property type="component" value="Unassembled WGS sequence"/>
</dbReference>
<evidence type="ECO:0000313" key="7">
    <source>
        <dbReference type="Proteomes" id="UP000272942"/>
    </source>
</evidence>
<comment type="similarity">
    <text evidence="1">Belongs to the aldo/keto reductase family.</text>
</comment>
<accession>A0A183B198</accession>
<proteinExistence type="inferred from homology"/>
<dbReference type="EMBL" id="UZAN01054043">
    <property type="protein sequence ID" value="VDP90255.1"/>
    <property type="molecule type" value="Genomic_DNA"/>
</dbReference>
<dbReference type="Pfam" id="PF00248">
    <property type="entry name" value="Aldo_ket_red"/>
    <property type="match status" value="1"/>
</dbReference>
<feature type="domain" description="NADP-dependent oxidoreductase" evidence="5">
    <location>
        <begin position="43"/>
        <end position="230"/>
    </location>
</feature>
<evidence type="ECO:0000256" key="4">
    <source>
        <dbReference type="SAM" id="SignalP"/>
    </source>
</evidence>
<dbReference type="InterPro" id="IPR036812">
    <property type="entry name" value="NAD(P)_OxRdtase_dom_sf"/>
</dbReference>
<dbReference type="InterPro" id="IPR023210">
    <property type="entry name" value="NADP_OxRdtase_dom"/>
</dbReference>
<dbReference type="PRINTS" id="PR00069">
    <property type="entry name" value="ALDKETRDTASE"/>
</dbReference>
<sequence>MDLPVRGQIRLMLLSFAAAFAAAGNCRCELGIATTPKLYGATAATKACHMSLNALDTEYIDLYMMHWPGLQDPSHGKVVEAQGYGKDIRRESWLALESMVMNEPAVAREISSQKRESETTVMGSGSYRVLHSIGVCNFLPKHLEELAGYCSIPPAVIQYECHPLLGAEGTENPLRRLCTRLFPMKPIHFQAHSALAGGSAQLLGNEELKELAVNIRRTVAQIAIRWSLQKGNSK</sequence>
<evidence type="ECO:0000313" key="8">
    <source>
        <dbReference type="WBParaSite" id="ECPE_0001302101-mRNA-1"/>
    </source>
</evidence>
<feature type="signal peptide" evidence="4">
    <location>
        <begin position="1"/>
        <end position="23"/>
    </location>
</feature>
<evidence type="ECO:0000259" key="5">
    <source>
        <dbReference type="Pfam" id="PF00248"/>
    </source>
</evidence>
<dbReference type="SUPFAM" id="SSF51430">
    <property type="entry name" value="NAD(P)-linked oxidoreductase"/>
    <property type="match status" value="1"/>
</dbReference>
<dbReference type="GO" id="GO:0016616">
    <property type="term" value="F:oxidoreductase activity, acting on the CH-OH group of donors, NAD or NADP as acceptor"/>
    <property type="evidence" value="ECO:0007669"/>
    <property type="project" value="UniProtKB-ARBA"/>
</dbReference>
<reference evidence="6 7" key="2">
    <citation type="submission" date="2018-11" db="EMBL/GenBank/DDBJ databases">
        <authorList>
            <consortium name="Pathogen Informatics"/>
        </authorList>
    </citation>
    <scope>NUCLEOTIDE SEQUENCE [LARGE SCALE GENOMIC DNA]</scope>
    <source>
        <strain evidence="6 7">Egypt</strain>
    </source>
</reference>
<evidence type="ECO:0000256" key="3">
    <source>
        <dbReference type="ARBA" id="ARBA00023002"/>
    </source>
</evidence>
<dbReference type="Gene3D" id="3.20.20.100">
    <property type="entry name" value="NADP-dependent oxidoreductase domain"/>
    <property type="match status" value="1"/>
</dbReference>
<keyword evidence="4" id="KW-0732">Signal</keyword>
<feature type="chain" id="PRO_5043138279" evidence="4">
    <location>
        <begin position="24"/>
        <end position="234"/>
    </location>
</feature>
<dbReference type="InterPro" id="IPR020471">
    <property type="entry name" value="AKR"/>
</dbReference>
<protein>
    <submittedName>
        <fullName evidence="8">Aldo_ket_red domain-containing protein</fullName>
    </submittedName>
</protein>